<accession>A0A0F9C697</accession>
<dbReference type="EMBL" id="LAZR01048328">
    <property type="protein sequence ID" value="KKK92186.1"/>
    <property type="molecule type" value="Genomic_DNA"/>
</dbReference>
<dbReference type="AlphaFoldDB" id="A0A0F9C697"/>
<organism evidence="1">
    <name type="scientific">marine sediment metagenome</name>
    <dbReference type="NCBI Taxonomy" id="412755"/>
    <lineage>
        <taxon>unclassified sequences</taxon>
        <taxon>metagenomes</taxon>
        <taxon>ecological metagenomes</taxon>
    </lineage>
</organism>
<gene>
    <name evidence="1" type="ORF">LCGC14_2705470</name>
</gene>
<sequence>LRSSEHVDILVQALERPDIEHGESSPIYLFSSNLIFIVFPVLEIQNENLFMFI</sequence>
<evidence type="ECO:0000313" key="1">
    <source>
        <dbReference type="EMBL" id="KKK92186.1"/>
    </source>
</evidence>
<comment type="caution">
    <text evidence="1">The sequence shown here is derived from an EMBL/GenBank/DDBJ whole genome shotgun (WGS) entry which is preliminary data.</text>
</comment>
<proteinExistence type="predicted"/>
<reference evidence="1" key="1">
    <citation type="journal article" date="2015" name="Nature">
        <title>Complex archaea that bridge the gap between prokaryotes and eukaryotes.</title>
        <authorList>
            <person name="Spang A."/>
            <person name="Saw J.H."/>
            <person name="Jorgensen S.L."/>
            <person name="Zaremba-Niedzwiedzka K."/>
            <person name="Martijn J."/>
            <person name="Lind A.E."/>
            <person name="van Eijk R."/>
            <person name="Schleper C."/>
            <person name="Guy L."/>
            <person name="Ettema T.J."/>
        </authorList>
    </citation>
    <scope>NUCLEOTIDE SEQUENCE</scope>
</reference>
<feature type="non-terminal residue" evidence="1">
    <location>
        <position position="1"/>
    </location>
</feature>
<protein>
    <submittedName>
        <fullName evidence="1">Uncharacterized protein</fullName>
    </submittedName>
</protein>
<name>A0A0F9C697_9ZZZZ</name>